<dbReference type="eggNOG" id="arCOG08917">
    <property type="taxonomic scope" value="Archaea"/>
</dbReference>
<evidence type="ECO:0000313" key="2">
    <source>
        <dbReference type="EMBL" id="ADB57700.1"/>
    </source>
</evidence>
<gene>
    <name evidence="2" type="ordered locus">Arcpr_0635</name>
</gene>
<dbReference type="Proteomes" id="UP000001901">
    <property type="component" value="Chromosome"/>
</dbReference>
<protein>
    <recommendedName>
        <fullName evidence="1">Amphi-Trp domain-containing protein</fullName>
    </recommendedName>
</protein>
<dbReference type="STRING" id="572546.Arcpr_0635"/>
<evidence type="ECO:0000259" key="1">
    <source>
        <dbReference type="Pfam" id="PF20068"/>
    </source>
</evidence>
<dbReference type="Pfam" id="PF20068">
    <property type="entry name" value="Amphi-Trp"/>
    <property type="match status" value="1"/>
</dbReference>
<dbReference type="EMBL" id="CP001857">
    <property type="protein sequence ID" value="ADB57700.1"/>
    <property type="molecule type" value="Genomic_DNA"/>
</dbReference>
<dbReference type="PaxDb" id="572546-Arcpr_0635"/>
<evidence type="ECO:0000313" key="3">
    <source>
        <dbReference type="Proteomes" id="UP000001901"/>
    </source>
</evidence>
<accession>D2RHC5</accession>
<dbReference type="HOGENOM" id="CLU_2475821_0_0_2"/>
<sequence>MGEKIEYGEFEKEMELSKEELKAFLQKMIEKIDQGRITCEFKEREIYVDFVEPVKVKVEYEGSSEEEELKIKFKFKGKVLPEVPKFQ</sequence>
<dbReference type="GeneID" id="8739295"/>
<feature type="domain" description="Amphi-Trp" evidence="1">
    <location>
        <begin position="9"/>
        <end position="72"/>
    </location>
</feature>
<dbReference type="NCBIfam" id="TIGR04354">
    <property type="entry name" value="amphi-Trp"/>
    <property type="match status" value="1"/>
</dbReference>
<keyword evidence="3" id="KW-1185">Reference proteome</keyword>
<dbReference type="KEGG" id="apo:Arcpr_0635"/>
<organism evidence="2 3">
    <name type="scientific">Archaeoglobus profundus (strain DSM 5631 / JCM 9629 / NBRC 100127 / Av18)</name>
    <dbReference type="NCBI Taxonomy" id="572546"/>
    <lineage>
        <taxon>Archaea</taxon>
        <taxon>Methanobacteriati</taxon>
        <taxon>Methanobacteriota</taxon>
        <taxon>Archaeoglobi</taxon>
        <taxon>Archaeoglobales</taxon>
        <taxon>Archaeoglobaceae</taxon>
        <taxon>Archaeoglobus</taxon>
    </lineage>
</organism>
<proteinExistence type="predicted"/>
<dbReference type="RefSeq" id="WP_012940036.1">
    <property type="nucleotide sequence ID" value="NC_013741.1"/>
</dbReference>
<name>D2RHC5_ARCPA</name>
<dbReference type="InterPro" id="IPR027598">
    <property type="entry name" value="Amphi-Trp_dom"/>
</dbReference>
<reference evidence="2 3" key="1">
    <citation type="journal article" date="2010" name="Stand. Genomic Sci.">
        <title>Complete genome sequence of Archaeoglobus profundus type strain (AV18).</title>
        <authorList>
            <person name="von Jan M."/>
            <person name="Lapidus A."/>
            <person name="Del Rio T.G."/>
            <person name="Copeland A."/>
            <person name="Tice H."/>
            <person name="Cheng J.F."/>
            <person name="Lucas S."/>
            <person name="Chen F."/>
            <person name="Nolan M."/>
            <person name="Goodwin L."/>
            <person name="Han C."/>
            <person name="Pitluck S."/>
            <person name="Liolios K."/>
            <person name="Ivanova N."/>
            <person name="Mavromatis K."/>
            <person name="Ovchinnikova G."/>
            <person name="Chertkov O."/>
            <person name="Pati A."/>
            <person name="Chen A."/>
            <person name="Palaniappan K."/>
            <person name="Land M."/>
            <person name="Hauser L."/>
            <person name="Chang Y.J."/>
            <person name="Jeffries C.D."/>
            <person name="Saunders E."/>
            <person name="Brettin T."/>
            <person name="Detter J.C."/>
            <person name="Chain P."/>
            <person name="Eichinger K."/>
            <person name="Huber H."/>
            <person name="Spring S."/>
            <person name="Rohde M."/>
            <person name="Goker M."/>
            <person name="Wirth R."/>
            <person name="Woyke T."/>
            <person name="Bristow J."/>
            <person name="Eisen J.A."/>
            <person name="Markowitz V."/>
            <person name="Hugenholtz P."/>
            <person name="Kyrpides N.C."/>
            <person name="Klenk H.P."/>
        </authorList>
    </citation>
    <scope>NUCLEOTIDE SEQUENCE [LARGE SCALE GENOMIC DNA]</scope>
    <source>
        <strain evidence="3">DSM 5631 / JCM 9629 / NBRC 100127 / Av18</strain>
    </source>
</reference>
<dbReference type="AlphaFoldDB" id="D2RHC5"/>